<dbReference type="PROSITE" id="PS50059">
    <property type="entry name" value="FKBP_PPIASE"/>
    <property type="match status" value="1"/>
</dbReference>
<dbReference type="InterPro" id="IPR046357">
    <property type="entry name" value="PPIase_dom_sf"/>
</dbReference>
<evidence type="ECO:0000313" key="9">
    <source>
        <dbReference type="EMBL" id="GAB1251492.1"/>
    </source>
</evidence>
<evidence type="ECO:0000256" key="5">
    <source>
        <dbReference type="PROSITE-ProRule" id="PRU00277"/>
    </source>
</evidence>
<proteinExistence type="inferred from homology"/>
<dbReference type="Proteomes" id="UP001628220">
    <property type="component" value="Unassembled WGS sequence"/>
</dbReference>
<evidence type="ECO:0000256" key="4">
    <source>
        <dbReference type="ARBA" id="ARBA00023235"/>
    </source>
</evidence>
<evidence type="ECO:0000256" key="7">
    <source>
        <dbReference type="SAM" id="SignalP"/>
    </source>
</evidence>
<dbReference type="RefSeq" id="WP_411915300.1">
    <property type="nucleotide sequence ID" value="NZ_BAAFSF010000001.1"/>
</dbReference>
<dbReference type="EMBL" id="BAAFSF010000001">
    <property type="protein sequence ID" value="GAB1251492.1"/>
    <property type="molecule type" value="Genomic_DNA"/>
</dbReference>
<keyword evidence="10" id="KW-1185">Reference proteome</keyword>
<dbReference type="Gene3D" id="3.10.50.40">
    <property type="match status" value="1"/>
</dbReference>
<dbReference type="Pfam" id="PF00254">
    <property type="entry name" value="FKBP_C"/>
    <property type="match status" value="1"/>
</dbReference>
<dbReference type="SUPFAM" id="SSF54534">
    <property type="entry name" value="FKBP-like"/>
    <property type="match status" value="1"/>
</dbReference>
<feature type="signal peptide" evidence="7">
    <location>
        <begin position="1"/>
        <end position="22"/>
    </location>
</feature>
<evidence type="ECO:0000259" key="8">
    <source>
        <dbReference type="PROSITE" id="PS50059"/>
    </source>
</evidence>
<keyword evidence="3 5" id="KW-0697">Rotamase</keyword>
<name>A0ABQ0E1B2_9PORP</name>
<dbReference type="InterPro" id="IPR036944">
    <property type="entry name" value="PPIase_FKBP_N_sf"/>
</dbReference>
<dbReference type="EC" id="5.2.1.8" evidence="6"/>
<gene>
    <name evidence="9" type="ORF">Tsumi_05960</name>
</gene>
<evidence type="ECO:0000256" key="6">
    <source>
        <dbReference type="RuleBase" id="RU003915"/>
    </source>
</evidence>
<evidence type="ECO:0000256" key="2">
    <source>
        <dbReference type="ARBA" id="ARBA00006577"/>
    </source>
</evidence>
<organism evidence="9 10">
    <name type="scientific">Porphyromonas miyakawae</name>
    <dbReference type="NCBI Taxonomy" id="3137470"/>
    <lineage>
        <taxon>Bacteria</taxon>
        <taxon>Pseudomonadati</taxon>
        <taxon>Bacteroidota</taxon>
        <taxon>Bacteroidia</taxon>
        <taxon>Bacteroidales</taxon>
        <taxon>Porphyromonadaceae</taxon>
        <taxon>Porphyromonas</taxon>
    </lineage>
</organism>
<dbReference type="Gene3D" id="1.10.287.460">
    <property type="entry name" value="Peptidyl-prolyl cis-trans isomerase, FKBP-type, N-terminal domain"/>
    <property type="match status" value="1"/>
</dbReference>
<keyword evidence="7" id="KW-0732">Signal</keyword>
<comment type="similarity">
    <text evidence="2 6">Belongs to the FKBP-type PPIase family.</text>
</comment>
<protein>
    <recommendedName>
        <fullName evidence="6">Peptidyl-prolyl cis-trans isomerase</fullName>
        <ecNumber evidence="6">5.2.1.8</ecNumber>
    </recommendedName>
</protein>
<reference evidence="9 10" key="1">
    <citation type="journal article" date="2025" name="Int. J. Syst. Evol. Microbiol.">
        <title>Desulfovibrio falkowii sp. nov., Porphyromonas miyakawae sp. nov., Mediterraneibacter flintii sp. nov. and Owariibacterium komagatae gen. nov., sp. nov., isolated from human faeces.</title>
        <authorList>
            <person name="Hamaguchi T."/>
            <person name="Ohara M."/>
            <person name="Hisatomi A."/>
            <person name="Sekiguchi K."/>
            <person name="Takeda J.I."/>
            <person name="Ueyama J."/>
            <person name="Ito M."/>
            <person name="Nishiwaki H."/>
            <person name="Ogi T."/>
            <person name="Hirayama M."/>
            <person name="Ohkuma M."/>
            <person name="Sakamoto M."/>
            <person name="Ohno K."/>
        </authorList>
    </citation>
    <scope>NUCLEOTIDE SEQUENCE [LARGE SCALE GENOMIC DNA]</scope>
    <source>
        <strain evidence="9 10">13CB11C</strain>
    </source>
</reference>
<keyword evidence="4 5" id="KW-0413">Isomerase</keyword>
<comment type="caution">
    <text evidence="9">The sequence shown here is derived from an EMBL/GenBank/DDBJ whole genome shotgun (WGS) entry which is preliminary data.</text>
</comment>
<evidence type="ECO:0000313" key="10">
    <source>
        <dbReference type="Proteomes" id="UP001628220"/>
    </source>
</evidence>
<dbReference type="InterPro" id="IPR000774">
    <property type="entry name" value="PPIase_FKBP_N"/>
</dbReference>
<feature type="domain" description="PPIase FKBP-type" evidence="8">
    <location>
        <begin position="153"/>
        <end position="239"/>
    </location>
</feature>
<dbReference type="PANTHER" id="PTHR43811:SF19">
    <property type="entry name" value="39 KDA FK506-BINDING NUCLEAR PROTEIN"/>
    <property type="match status" value="1"/>
</dbReference>
<dbReference type="PANTHER" id="PTHR43811">
    <property type="entry name" value="FKBP-TYPE PEPTIDYL-PROLYL CIS-TRANS ISOMERASE FKPA"/>
    <property type="match status" value="1"/>
</dbReference>
<accession>A0ABQ0E1B2</accession>
<dbReference type="Pfam" id="PF01346">
    <property type="entry name" value="FKBP_N"/>
    <property type="match status" value="1"/>
</dbReference>
<feature type="chain" id="PRO_5046969287" description="Peptidyl-prolyl cis-trans isomerase" evidence="7">
    <location>
        <begin position="23"/>
        <end position="268"/>
    </location>
</feature>
<sequence length="268" mass="29273">MRIKQFFIVLTCCLTLIKSAFAQEVADTTLSANEQSVVPTAEEASRALGVAFGDALKQNLKRFPGNETIQMNVLLEGLSSYVRGVDTTLTAKAANDIVMQYFKSMEQSINEKIKEQSRAYLEQNAKNKDVHVTESGLQYEILSLGKGPKPTVEDTVVVHYKGMLTDGTVFDSSYDRGEPTKFSPLQVIPGWTEGLCLLPQGSKARLVIPEQLAYGARGAGQKIPPYSTLIFEIELLQVIKGAPIPVAESISANASAKNQKGKNSENRK</sequence>
<evidence type="ECO:0000256" key="1">
    <source>
        <dbReference type="ARBA" id="ARBA00000971"/>
    </source>
</evidence>
<evidence type="ECO:0000256" key="3">
    <source>
        <dbReference type="ARBA" id="ARBA00023110"/>
    </source>
</evidence>
<dbReference type="InterPro" id="IPR001179">
    <property type="entry name" value="PPIase_FKBP_dom"/>
</dbReference>
<comment type="catalytic activity">
    <reaction evidence="1 5 6">
        <text>[protein]-peptidylproline (omega=180) = [protein]-peptidylproline (omega=0)</text>
        <dbReference type="Rhea" id="RHEA:16237"/>
        <dbReference type="Rhea" id="RHEA-COMP:10747"/>
        <dbReference type="Rhea" id="RHEA-COMP:10748"/>
        <dbReference type="ChEBI" id="CHEBI:83833"/>
        <dbReference type="ChEBI" id="CHEBI:83834"/>
        <dbReference type="EC" id="5.2.1.8"/>
    </reaction>
</comment>